<dbReference type="AlphaFoldDB" id="A0A124NRH4"/>
<proteinExistence type="predicted"/>
<protein>
    <submittedName>
        <fullName evidence="1">Uncharacterized protein</fullName>
    </submittedName>
</protein>
<evidence type="ECO:0000313" key="4">
    <source>
        <dbReference type="Proteomes" id="UP000070119"/>
    </source>
</evidence>
<evidence type="ECO:0000313" key="1">
    <source>
        <dbReference type="EMBL" id="KWA86110.1"/>
    </source>
</evidence>
<dbReference type="Proteomes" id="UP000070119">
    <property type="component" value="Chromosome 2"/>
</dbReference>
<dbReference type="RefSeq" id="WP_042584854.1">
    <property type="nucleotide sequence ID" value="NZ_LPAV01000046.1"/>
</dbReference>
<name>A0A124NRH4_9BURK</name>
<organism evidence="1 3">
    <name type="scientific">Burkholderia ubonensis</name>
    <dbReference type="NCBI Taxonomy" id="101571"/>
    <lineage>
        <taxon>Bacteria</taxon>
        <taxon>Pseudomonadati</taxon>
        <taxon>Pseudomonadota</taxon>
        <taxon>Betaproteobacteria</taxon>
        <taxon>Burkholderiales</taxon>
        <taxon>Burkholderiaceae</taxon>
        <taxon>Burkholderia</taxon>
        <taxon>Burkholderia cepacia complex</taxon>
    </lineage>
</organism>
<evidence type="ECO:0000313" key="2">
    <source>
        <dbReference type="EMBL" id="KWZ54021.1"/>
    </source>
</evidence>
<evidence type="ECO:0000313" key="3">
    <source>
        <dbReference type="Proteomes" id="UP000060630"/>
    </source>
</evidence>
<comment type="caution">
    <text evidence="1">The sequence shown here is derived from an EMBL/GenBank/DDBJ whole genome shotgun (WGS) entry which is preliminary data.</text>
</comment>
<sequence length="108" mass="12005">MPNITVFISESNRLKSDVASGLSSSFKDLCMEVLKAKESNVHVCYVYAEIGFGAPIYIEVKLRKEVFRTAPVLSDFVDGVDLLIRAKTGVAARIRCFSYENDSIHAKN</sequence>
<dbReference type="Proteomes" id="UP000060630">
    <property type="component" value="Unassembled WGS sequence"/>
</dbReference>
<dbReference type="EMBL" id="LPHD01000013">
    <property type="protein sequence ID" value="KWA86110.1"/>
    <property type="molecule type" value="Genomic_DNA"/>
</dbReference>
<reference evidence="2 4" key="2">
    <citation type="submission" date="2015-11" db="EMBL/GenBank/DDBJ databases">
        <authorList>
            <person name="Sahl J."/>
            <person name="Wagner D."/>
            <person name="Keim P."/>
        </authorList>
    </citation>
    <scope>NUCLEOTIDE SEQUENCE [LARGE SCALE GENOMIC DNA]</scope>
    <source>
        <strain evidence="2 4">MSMB1157</strain>
    </source>
</reference>
<gene>
    <name evidence="2" type="ORF">WK57_34555</name>
    <name evidence="1" type="ORF">WL29_12110</name>
</gene>
<dbReference type="EMBL" id="LNJU01000005">
    <property type="protein sequence ID" value="KWZ54021.1"/>
    <property type="molecule type" value="Genomic_DNA"/>
</dbReference>
<reference evidence="1 3" key="1">
    <citation type="submission" date="2015-11" db="EMBL/GenBank/DDBJ databases">
        <title>Expanding the genomic diversity of Burkholderia species for the development of highly accurate diagnostics.</title>
        <authorList>
            <person name="Sahl J."/>
            <person name="Keim P."/>
            <person name="Wagner D."/>
        </authorList>
    </citation>
    <scope>NUCLEOTIDE SEQUENCE [LARGE SCALE GENOMIC DNA]</scope>
    <source>
        <strain evidence="1 3">MSMB2087WGS</strain>
    </source>
</reference>
<accession>A0A124NRH4</accession>